<evidence type="ECO:0000256" key="11">
    <source>
        <dbReference type="RuleBase" id="RU361221"/>
    </source>
</evidence>
<comment type="caution">
    <text evidence="14">The sequence shown here is derived from an EMBL/GenBank/DDBJ whole genome shotgun (WGS) entry which is preliminary data.</text>
</comment>
<evidence type="ECO:0000256" key="1">
    <source>
        <dbReference type="ARBA" id="ARBA00004141"/>
    </source>
</evidence>
<proteinExistence type="inferred from homology"/>
<feature type="compositionally biased region" description="Gly residues" evidence="12">
    <location>
        <begin position="45"/>
        <end position="55"/>
    </location>
</feature>
<evidence type="ECO:0000256" key="4">
    <source>
        <dbReference type="ARBA" id="ARBA00022737"/>
    </source>
</evidence>
<comment type="similarity">
    <text evidence="11">Belongs to the chloride channel (TC 2.A.49) family.</text>
</comment>
<feature type="transmembrane region" description="Helical" evidence="11">
    <location>
        <begin position="296"/>
        <end position="318"/>
    </location>
</feature>
<sequence>MFGKKNPSGSAQGMELQSVTPNSATLGSEATNPARGVQFADDTDGAGGSSRAGGVGSRVGLGQSIRGLIPAESQAYKNFSSRRYKKKLAGEKFESFDYDAPDDRYRSYFSTAKKGDLVAEAEEVGKERVRENKKRDVFRWLNLLIIGVVTGNVAYWMTVVVSFLITIKWHDTWEYLQAGHTAKAYFYYLGWVFACTLAAGLLAYWAPESAGSGIPQVKAYLNGNQISGLLRFKTFVAKTVGITVCVTSGMPAGREGPMVHAGSILAAGLARGYSDALPFLPGIYNGFDNTRDRRDFVSMGAAAGVAAAFNAPIGGILFSLEEVSSVWSGALTWQTFVCAIVAAYTVNLLMASGAGSFSDSSLVLFGHDDCGEKSGEYEVWEVGMFIIIAILGGLVGSAYVWVNEHLTMMRKKFWAGKNPAWRIVEALVIVCTILTMFFFIPMLFECKHLPDWAGDADDSHRKLAGYHSLVPIQYNCEAGYYNEMATLLLTPQETTILQLYSRNTYEYFDIPTLAVFTVFFFFCAVTAYGIAVPAGLFIPSMMIGAGMGRLFGEIVNGISGEHTVDPGFYGLIGAAAVLGGITRMTISLTVIMVEITNNINYMLPIMLSVAISKAVGDHFTESLYDVHMELAGIPYIESEPPQVYDALTAECIMSPNVVRVRQEPSIAEIQECLATTHNAFPVRNSDDRFAGMVTRAQLEEALDQGGSVDITLSTRMDHSPFIVQRTVSLRRVLRLFRGMGLRHIPVVDINGGNRQVIGMISRKDFLDTPNSLSEGLLDSKFEKVTRAFMKDMEGFQNEAPRRRRGADRDSAKSKKGDFVGGL</sequence>
<evidence type="ECO:0000259" key="13">
    <source>
        <dbReference type="PROSITE" id="PS51371"/>
    </source>
</evidence>
<keyword evidence="8 11" id="KW-0472">Membrane</keyword>
<dbReference type="SUPFAM" id="SSF54631">
    <property type="entry name" value="CBS-domain pair"/>
    <property type="match status" value="1"/>
</dbReference>
<feature type="compositionally biased region" description="Basic and acidic residues" evidence="12">
    <location>
        <begin position="806"/>
        <end position="822"/>
    </location>
</feature>
<feature type="domain" description="CBS" evidence="13">
    <location>
        <begin position="653"/>
        <end position="708"/>
    </location>
</feature>
<keyword evidence="2 11" id="KW-0813">Transport</keyword>
<feature type="transmembrane region" description="Helical" evidence="11">
    <location>
        <begin position="140"/>
        <end position="165"/>
    </location>
</feature>
<keyword evidence="3 11" id="KW-0812">Transmembrane</keyword>
<dbReference type="PANTHER" id="PTHR11689">
    <property type="entry name" value="CHLORIDE CHANNEL PROTEIN CLC FAMILY MEMBER"/>
    <property type="match status" value="1"/>
</dbReference>
<dbReference type="Gene3D" id="1.10.3080.10">
    <property type="entry name" value="Clc chloride channel"/>
    <property type="match status" value="1"/>
</dbReference>
<feature type="transmembrane region" description="Helical" evidence="11">
    <location>
        <begin position="423"/>
        <end position="444"/>
    </location>
</feature>
<feature type="transmembrane region" description="Helical" evidence="11">
    <location>
        <begin position="382"/>
        <end position="402"/>
    </location>
</feature>
<dbReference type="CDD" id="cd04591">
    <property type="entry name" value="CBS_pair_voltage-gated_CLC_euk_bac"/>
    <property type="match status" value="1"/>
</dbReference>
<keyword evidence="6 11" id="KW-0406">Ion transport</keyword>
<evidence type="ECO:0000313" key="14">
    <source>
        <dbReference type="EMBL" id="GMI38892.1"/>
    </source>
</evidence>
<feature type="region of interest" description="Disordered" evidence="12">
    <location>
        <begin position="794"/>
        <end position="822"/>
    </location>
</feature>
<feature type="region of interest" description="Disordered" evidence="12">
    <location>
        <begin position="1"/>
        <end position="55"/>
    </location>
</feature>
<feature type="transmembrane region" description="Helical" evidence="11">
    <location>
        <begin position="513"/>
        <end position="538"/>
    </location>
</feature>
<accession>A0ABQ6N3Y5</accession>
<dbReference type="EMBL" id="BRYB01002054">
    <property type="protein sequence ID" value="GMI38892.1"/>
    <property type="molecule type" value="Genomic_DNA"/>
</dbReference>
<keyword evidence="5 11" id="KW-1133">Transmembrane helix</keyword>
<keyword evidence="9 11" id="KW-0868">Chloride</keyword>
<evidence type="ECO:0000256" key="7">
    <source>
        <dbReference type="ARBA" id="ARBA00023122"/>
    </source>
</evidence>
<dbReference type="InterPro" id="IPR051280">
    <property type="entry name" value="Cl-channel/antiporter"/>
</dbReference>
<dbReference type="InterPro" id="IPR014743">
    <property type="entry name" value="Cl-channel_core"/>
</dbReference>
<dbReference type="PANTHER" id="PTHR11689:SF136">
    <property type="entry name" value="H(+)_CL(-) EXCHANGE TRANSPORTER 7"/>
    <property type="match status" value="1"/>
</dbReference>
<dbReference type="Gene3D" id="3.10.580.10">
    <property type="entry name" value="CBS-domain"/>
    <property type="match status" value="1"/>
</dbReference>
<dbReference type="InterPro" id="IPR001807">
    <property type="entry name" value="ClC"/>
</dbReference>
<dbReference type="InterPro" id="IPR000644">
    <property type="entry name" value="CBS_dom"/>
</dbReference>
<organism evidence="14 15">
    <name type="scientific">Tetraparma gracilis</name>
    <dbReference type="NCBI Taxonomy" id="2962635"/>
    <lineage>
        <taxon>Eukaryota</taxon>
        <taxon>Sar</taxon>
        <taxon>Stramenopiles</taxon>
        <taxon>Ochrophyta</taxon>
        <taxon>Bolidophyceae</taxon>
        <taxon>Parmales</taxon>
        <taxon>Triparmaceae</taxon>
        <taxon>Tetraparma</taxon>
    </lineage>
</organism>
<comment type="caution">
    <text evidence="11">Lacks conserved residue(s) required for the propagation of feature annotation.</text>
</comment>
<protein>
    <recommendedName>
        <fullName evidence="11">Chloride channel protein</fullName>
    </recommendedName>
</protein>
<dbReference type="Proteomes" id="UP001165060">
    <property type="component" value="Unassembled WGS sequence"/>
</dbReference>
<evidence type="ECO:0000313" key="15">
    <source>
        <dbReference type="Proteomes" id="UP001165060"/>
    </source>
</evidence>
<evidence type="ECO:0000256" key="8">
    <source>
        <dbReference type="ARBA" id="ARBA00023136"/>
    </source>
</evidence>
<dbReference type="SUPFAM" id="SSF81340">
    <property type="entry name" value="Clc chloride channel"/>
    <property type="match status" value="1"/>
</dbReference>
<dbReference type="Pfam" id="PF00571">
    <property type="entry name" value="CBS"/>
    <property type="match status" value="2"/>
</dbReference>
<evidence type="ECO:0000256" key="9">
    <source>
        <dbReference type="ARBA" id="ARBA00023214"/>
    </source>
</evidence>
<reference evidence="14 15" key="1">
    <citation type="journal article" date="2023" name="Commun. Biol.">
        <title>Genome analysis of Parmales, the sister group of diatoms, reveals the evolutionary specialization of diatoms from phago-mixotrophs to photoautotrophs.</title>
        <authorList>
            <person name="Ban H."/>
            <person name="Sato S."/>
            <person name="Yoshikawa S."/>
            <person name="Yamada K."/>
            <person name="Nakamura Y."/>
            <person name="Ichinomiya M."/>
            <person name="Sato N."/>
            <person name="Blanc-Mathieu R."/>
            <person name="Endo H."/>
            <person name="Kuwata A."/>
            <person name="Ogata H."/>
        </authorList>
    </citation>
    <scope>NUCLEOTIDE SEQUENCE [LARGE SCALE GENOMIC DNA]</scope>
</reference>
<comment type="subcellular location">
    <subcellularLocation>
        <location evidence="1 11">Membrane</location>
        <topology evidence="1 11">Multi-pass membrane protein</topology>
    </subcellularLocation>
</comment>
<feature type="transmembrane region" description="Helical" evidence="11">
    <location>
        <begin position="185"/>
        <end position="206"/>
    </location>
</feature>
<evidence type="ECO:0000256" key="10">
    <source>
        <dbReference type="PROSITE-ProRule" id="PRU00703"/>
    </source>
</evidence>
<keyword evidence="4" id="KW-0677">Repeat</keyword>
<dbReference type="Pfam" id="PF00654">
    <property type="entry name" value="Voltage_CLC"/>
    <property type="match status" value="1"/>
</dbReference>
<evidence type="ECO:0000256" key="5">
    <source>
        <dbReference type="ARBA" id="ARBA00022989"/>
    </source>
</evidence>
<keyword evidence="15" id="KW-1185">Reference proteome</keyword>
<gene>
    <name evidence="14" type="ORF">TeGR_g4622</name>
</gene>
<feature type="compositionally biased region" description="Polar residues" evidence="12">
    <location>
        <begin position="7"/>
        <end position="31"/>
    </location>
</feature>
<dbReference type="InterPro" id="IPR046342">
    <property type="entry name" value="CBS_dom_sf"/>
</dbReference>
<evidence type="ECO:0000256" key="6">
    <source>
        <dbReference type="ARBA" id="ARBA00023065"/>
    </source>
</evidence>
<name>A0ABQ6N3Y5_9STRA</name>
<feature type="domain" description="CBS" evidence="13">
    <location>
        <begin position="716"/>
        <end position="779"/>
    </location>
</feature>
<dbReference type="SMART" id="SM00116">
    <property type="entry name" value="CBS"/>
    <property type="match status" value="2"/>
</dbReference>
<evidence type="ECO:0000256" key="2">
    <source>
        <dbReference type="ARBA" id="ARBA00022448"/>
    </source>
</evidence>
<keyword evidence="7 10" id="KW-0129">CBS domain</keyword>
<dbReference type="PROSITE" id="PS51371">
    <property type="entry name" value="CBS"/>
    <property type="match status" value="2"/>
</dbReference>
<evidence type="ECO:0000256" key="3">
    <source>
        <dbReference type="ARBA" id="ARBA00022692"/>
    </source>
</evidence>
<evidence type="ECO:0000256" key="12">
    <source>
        <dbReference type="SAM" id="MobiDB-lite"/>
    </source>
</evidence>
<dbReference type="PRINTS" id="PR00762">
    <property type="entry name" value="CLCHANNEL"/>
</dbReference>